<dbReference type="InterPro" id="IPR028082">
    <property type="entry name" value="Peripla_BP_I"/>
</dbReference>
<dbReference type="Gene3D" id="3.40.50.2300">
    <property type="match status" value="2"/>
</dbReference>
<dbReference type="Proteomes" id="UP000594463">
    <property type="component" value="Chromosome"/>
</dbReference>
<reference evidence="6 7" key="1">
    <citation type="journal article" date="2021" name="Nat. Commun.">
        <title>Isolation of a member of the candidate phylum Atribacteria reveals a unique cell membrane structure.</title>
        <authorList>
            <person name="Taiki K."/>
            <person name="Nobu M.K."/>
            <person name="Kusada H."/>
            <person name="Meng X.-Y."/>
            <person name="Hosoki N."/>
            <person name="Uematsu K."/>
            <person name="Yoshioka H."/>
            <person name="Kamagata Y."/>
            <person name="Tamaki H."/>
        </authorList>
    </citation>
    <scope>NUCLEOTIDE SEQUENCE [LARGE SCALE GENOMIC DNA]</scope>
    <source>
        <strain evidence="6 7">RT761</strain>
    </source>
</reference>
<dbReference type="Gene3D" id="1.10.260.40">
    <property type="entry name" value="lambda repressor-like DNA-binding domains"/>
    <property type="match status" value="1"/>
</dbReference>
<organism evidence="6 7">
    <name type="scientific">Atribacter laminatus</name>
    <dbReference type="NCBI Taxonomy" id="2847778"/>
    <lineage>
        <taxon>Bacteria</taxon>
        <taxon>Pseudomonadati</taxon>
        <taxon>Atribacterota</taxon>
        <taxon>Atribacteria</taxon>
        <taxon>Atribacterales</taxon>
        <taxon>Atribacteraceae</taxon>
        <taxon>Atribacter</taxon>
    </lineage>
</organism>
<dbReference type="AlphaFoldDB" id="A0A7T1AKA0"/>
<dbReference type="InterPro" id="IPR001387">
    <property type="entry name" value="Cro/C1-type_HTH"/>
</dbReference>
<evidence type="ECO:0000259" key="4">
    <source>
        <dbReference type="PROSITE" id="PS50932"/>
    </source>
</evidence>
<proteinExistence type="predicted"/>
<dbReference type="PANTHER" id="PTHR30146">
    <property type="entry name" value="LACI-RELATED TRANSCRIPTIONAL REPRESSOR"/>
    <property type="match status" value="1"/>
</dbReference>
<name>A0A7T1AKA0_ATRLM</name>
<evidence type="ECO:0000256" key="1">
    <source>
        <dbReference type="ARBA" id="ARBA00023015"/>
    </source>
</evidence>
<evidence type="ECO:0000259" key="5">
    <source>
        <dbReference type="PROSITE" id="PS50943"/>
    </source>
</evidence>
<feature type="domain" description="HTH cro/C1-type" evidence="5">
    <location>
        <begin position="8"/>
        <end position="49"/>
    </location>
</feature>
<evidence type="ECO:0000313" key="7">
    <source>
        <dbReference type="Proteomes" id="UP000594463"/>
    </source>
</evidence>
<evidence type="ECO:0000256" key="2">
    <source>
        <dbReference type="ARBA" id="ARBA00023125"/>
    </source>
</evidence>
<gene>
    <name evidence="6" type="primary">kdgR</name>
    <name evidence="6" type="ORF">RT761_00680</name>
</gene>
<dbReference type="InterPro" id="IPR010982">
    <property type="entry name" value="Lambda_DNA-bd_dom_sf"/>
</dbReference>
<dbReference type="KEGG" id="alam:RT761_00680"/>
<keyword evidence="2" id="KW-0238">DNA-binding</keyword>
<keyword evidence="3" id="KW-0804">Transcription</keyword>
<dbReference type="EMBL" id="CP065383">
    <property type="protein sequence ID" value="QPM67477.1"/>
    <property type="molecule type" value="Genomic_DNA"/>
</dbReference>
<keyword evidence="7" id="KW-1185">Reference proteome</keyword>
<sequence>MKNRPSSEDVALRAGVSRATVSAYLNRSRYVSPELQRRIEQAIKELNYIPDPLARALKMNDAKTIGLIIPIVSNFYNPMIRAVNECAHQKSFSFLLASSEEDSNREKEILRVFLAKRISGILVVPCSYQNRSFLQQIYQNGIPIVQVNRKIADLDIDSVVSNNFQAAYNATRHLIDRGRKKIALFGYDPGSLANYEKKTGYDTALKEYKLPNLTIQIQEHNFQNFRENFKTFINSNNIDGLICTTQTKTNVALSILNEKKMRIPEEVAVVGFDDTPWSSLLQTPLTVISENTHQMGIMAAQMLLDRIEAKEKRLPEHIVLEDELVIRDSS</sequence>
<dbReference type="PROSITE" id="PS50932">
    <property type="entry name" value="HTH_LACI_2"/>
    <property type="match status" value="1"/>
</dbReference>
<evidence type="ECO:0000256" key="3">
    <source>
        <dbReference type="ARBA" id="ARBA00023163"/>
    </source>
</evidence>
<dbReference type="Pfam" id="PF00532">
    <property type="entry name" value="Peripla_BP_1"/>
    <property type="match status" value="1"/>
</dbReference>
<dbReference type="SUPFAM" id="SSF53822">
    <property type="entry name" value="Periplasmic binding protein-like I"/>
    <property type="match status" value="1"/>
</dbReference>
<protein>
    <submittedName>
        <fullName evidence="6">HTH-type transcriptional regulator KdgR</fullName>
    </submittedName>
</protein>
<feature type="domain" description="HTH lacI-type" evidence="4">
    <location>
        <begin position="5"/>
        <end position="59"/>
    </location>
</feature>
<dbReference type="InterPro" id="IPR000843">
    <property type="entry name" value="HTH_LacI"/>
</dbReference>
<dbReference type="GO" id="GO:0000976">
    <property type="term" value="F:transcription cis-regulatory region binding"/>
    <property type="evidence" value="ECO:0007669"/>
    <property type="project" value="TreeGrafter"/>
</dbReference>
<dbReference type="GO" id="GO:0003700">
    <property type="term" value="F:DNA-binding transcription factor activity"/>
    <property type="evidence" value="ECO:0007669"/>
    <property type="project" value="TreeGrafter"/>
</dbReference>
<dbReference type="PANTHER" id="PTHR30146:SF109">
    <property type="entry name" value="HTH-TYPE TRANSCRIPTIONAL REGULATOR GALS"/>
    <property type="match status" value="1"/>
</dbReference>
<dbReference type="SUPFAM" id="SSF47413">
    <property type="entry name" value="lambda repressor-like DNA-binding domains"/>
    <property type="match status" value="1"/>
</dbReference>
<dbReference type="Pfam" id="PF00356">
    <property type="entry name" value="LacI"/>
    <property type="match status" value="1"/>
</dbReference>
<keyword evidence="1" id="KW-0805">Transcription regulation</keyword>
<dbReference type="PROSITE" id="PS50943">
    <property type="entry name" value="HTH_CROC1"/>
    <property type="match status" value="1"/>
</dbReference>
<dbReference type="InterPro" id="IPR001761">
    <property type="entry name" value="Peripla_BP/Lac1_sug-bd_dom"/>
</dbReference>
<accession>A0A7T1AKA0</accession>
<evidence type="ECO:0000313" key="6">
    <source>
        <dbReference type="EMBL" id="QPM67477.1"/>
    </source>
</evidence>
<dbReference type="CDD" id="cd01392">
    <property type="entry name" value="HTH_LacI"/>
    <property type="match status" value="1"/>
</dbReference>
<dbReference type="SMART" id="SM00354">
    <property type="entry name" value="HTH_LACI"/>
    <property type="match status" value="1"/>
</dbReference>
<dbReference type="RefSeq" id="WP_218112678.1">
    <property type="nucleotide sequence ID" value="NZ_CP065383.1"/>
</dbReference>